<organism evidence="5 6">
    <name type="scientific">Littorina saxatilis</name>
    <dbReference type="NCBI Taxonomy" id="31220"/>
    <lineage>
        <taxon>Eukaryota</taxon>
        <taxon>Metazoa</taxon>
        <taxon>Spiralia</taxon>
        <taxon>Lophotrochozoa</taxon>
        <taxon>Mollusca</taxon>
        <taxon>Gastropoda</taxon>
        <taxon>Caenogastropoda</taxon>
        <taxon>Littorinimorpha</taxon>
        <taxon>Littorinoidea</taxon>
        <taxon>Littorinidae</taxon>
        <taxon>Littorina</taxon>
    </lineage>
</organism>
<sequence length="320" mass="34557">MQPTMKRFVFCILIALISCQEPESEEGETTCTAPSVKEGDVGGVTCHFPHDVSTLRPVTLTVELYSPGSTSPSGVLDCSWLSSGTKPCKVQEGYTLNGNVSTTLSLQIAKASETHVGRYACKMMARSENPHFKTCTFQLKENDPLMPGPVIDTRPAPERKTEPVSTTSKATNSSHASSDRQVANSNVVVIAVVVPIVVVIVVVAVVAAVVCYRKRKWCFKKAPTDAEQGPEQKEEEFPLNTPAVSETDSDEDETPESKNKDNTDPNIPESDPVKKAAGSDDHDDDNDNDDDGDDDDDDGDVDVDKRGNTKAWGDPTGENP</sequence>
<feature type="signal peptide" evidence="3">
    <location>
        <begin position="1"/>
        <end position="19"/>
    </location>
</feature>
<evidence type="ECO:0000256" key="1">
    <source>
        <dbReference type="SAM" id="MobiDB-lite"/>
    </source>
</evidence>
<feature type="domain" description="Ig-like" evidence="4">
    <location>
        <begin position="22"/>
        <end position="123"/>
    </location>
</feature>
<evidence type="ECO:0000256" key="3">
    <source>
        <dbReference type="SAM" id="SignalP"/>
    </source>
</evidence>
<proteinExistence type="predicted"/>
<feature type="region of interest" description="Disordered" evidence="1">
    <location>
        <begin position="222"/>
        <end position="320"/>
    </location>
</feature>
<dbReference type="PROSITE" id="PS51257">
    <property type="entry name" value="PROKAR_LIPOPROTEIN"/>
    <property type="match status" value="1"/>
</dbReference>
<dbReference type="EMBL" id="JBAMIC010000007">
    <property type="protein sequence ID" value="KAK7105953.1"/>
    <property type="molecule type" value="Genomic_DNA"/>
</dbReference>
<evidence type="ECO:0000313" key="5">
    <source>
        <dbReference type="EMBL" id="KAK7105953.1"/>
    </source>
</evidence>
<evidence type="ECO:0000256" key="2">
    <source>
        <dbReference type="SAM" id="Phobius"/>
    </source>
</evidence>
<dbReference type="AlphaFoldDB" id="A0AAN9BGZ8"/>
<accession>A0AAN9BGZ8</accession>
<dbReference type="Proteomes" id="UP001374579">
    <property type="component" value="Unassembled WGS sequence"/>
</dbReference>
<feature type="chain" id="PRO_5042851377" description="Ig-like domain-containing protein" evidence="3">
    <location>
        <begin position="20"/>
        <end position="320"/>
    </location>
</feature>
<evidence type="ECO:0000313" key="6">
    <source>
        <dbReference type="Proteomes" id="UP001374579"/>
    </source>
</evidence>
<gene>
    <name evidence="5" type="ORF">V1264_017265</name>
</gene>
<keyword evidence="2" id="KW-0472">Membrane</keyword>
<keyword evidence="2" id="KW-1133">Transmembrane helix</keyword>
<evidence type="ECO:0000259" key="4">
    <source>
        <dbReference type="PROSITE" id="PS50835"/>
    </source>
</evidence>
<dbReference type="PROSITE" id="PS50835">
    <property type="entry name" value="IG_LIKE"/>
    <property type="match status" value="1"/>
</dbReference>
<keyword evidence="2" id="KW-0812">Transmembrane</keyword>
<feature type="region of interest" description="Disordered" evidence="1">
    <location>
        <begin position="143"/>
        <end position="181"/>
    </location>
</feature>
<name>A0AAN9BGZ8_9CAEN</name>
<protein>
    <recommendedName>
        <fullName evidence="4">Ig-like domain-containing protein</fullName>
    </recommendedName>
</protein>
<feature type="compositionally biased region" description="Polar residues" evidence="1">
    <location>
        <begin position="163"/>
        <end position="181"/>
    </location>
</feature>
<feature type="transmembrane region" description="Helical" evidence="2">
    <location>
        <begin position="187"/>
        <end position="212"/>
    </location>
</feature>
<feature type="compositionally biased region" description="Acidic residues" evidence="1">
    <location>
        <begin position="281"/>
        <end position="301"/>
    </location>
</feature>
<dbReference type="InterPro" id="IPR007110">
    <property type="entry name" value="Ig-like_dom"/>
</dbReference>
<feature type="compositionally biased region" description="Basic and acidic residues" evidence="1">
    <location>
        <begin position="271"/>
        <end position="280"/>
    </location>
</feature>
<keyword evidence="3" id="KW-0732">Signal</keyword>
<comment type="caution">
    <text evidence="5">The sequence shown here is derived from an EMBL/GenBank/DDBJ whole genome shotgun (WGS) entry which is preliminary data.</text>
</comment>
<reference evidence="5 6" key="1">
    <citation type="submission" date="2024-02" db="EMBL/GenBank/DDBJ databases">
        <title>Chromosome-scale genome assembly of the rough periwinkle Littorina saxatilis.</title>
        <authorList>
            <person name="De Jode A."/>
            <person name="Faria R."/>
            <person name="Formenti G."/>
            <person name="Sims Y."/>
            <person name="Smith T.P."/>
            <person name="Tracey A."/>
            <person name="Wood J.M.D."/>
            <person name="Zagrodzka Z.B."/>
            <person name="Johannesson K."/>
            <person name="Butlin R.K."/>
            <person name="Leder E.H."/>
        </authorList>
    </citation>
    <scope>NUCLEOTIDE SEQUENCE [LARGE SCALE GENOMIC DNA]</scope>
    <source>
        <strain evidence="5">Snail1</strain>
        <tissue evidence="5">Muscle</tissue>
    </source>
</reference>
<keyword evidence="6" id="KW-1185">Reference proteome</keyword>